<accession>A0AAU9JW44</accession>
<organism evidence="1 2">
    <name type="scientific">Blepharisma stoltei</name>
    <dbReference type="NCBI Taxonomy" id="1481888"/>
    <lineage>
        <taxon>Eukaryota</taxon>
        <taxon>Sar</taxon>
        <taxon>Alveolata</taxon>
        <taxon>Ciliophora</taxon>
        <taxon>Postciliodesmatophora</taxon>
        <taxon>Heterotrichea</taxon>
        <taxon>Heterotrichida</taxon>
        <taxon>Blepharismidae</taxon>
        <taxon>Blepharisma</taxon>
    </lineage>
</organism>
<dbReference type="Proteomes" id="UP001162131">
    <property type="component" value="Unassembled WGS sequence"/>
</dbReference>
<comment type="caution">
    <text evidence="1">The sequence shown here is derived from an EMBL/GenBank/DDBJ whole genome shotgun (WGS) entry which is preliminary data.</text>
</comment>
<keyword evidence="2" id="KW-1185">Reference proteome</keyword>
<dbReference type="AlphaFoldDB" id="A0AAU9JW44"/>
<evidence type="ECO:0000313" key="2">
    <source>
        <dbReference type="Proteomes" id="UP001162131"/>
    </source>
</evidence>
<evidence type="ECO:0000313" key="1">
    <source>
        <dbReference type="EMBL" id="CAG9330601.1"/>
    </source>
</evidence>
<protein>
    <submittedName>
        <fullName evidence="1">Uncharacterized protein</fullName>
    </submittedName>
</protein>
<sequence>MEDEPEVENQYLSQILTEAIQSGDQNKANSILQLLQEIDATIEVIELDAVQSLPAPQYQSGPVANAAQVNRGK</sequence>
<gene>
    <name evidence="1" type="ORF">BSTOLATCC_MIC51183</name>
</gene>
<name>A0AAU9JW44_9CILI</name>
<dbReference type="EMBL" id="CAJZBQ010000051">
    <property type="protein sequence ID" value="CAG9330601.1"/>
    <property type="molecule type" value="Genomic_DNA"/>
</dbReference>
<reference evidence="1" key="1">
    <citation type="submission" date="2021-09" db="EMBL/GenBank/DDBJ databases">
        <authorList>
            <consortium name="AG Swart"/>
            <person name="Singh M."/>
            <person name="Singh A."/>
            <person name="Seah K."/>
            <person name="Emmerich C."/>
        </authorList>
    </citation>
    <scope>NUCLEOTIDE SEQUENCE</scope>
    <source>
        <strain evidence="1">ATCC30299</strain>
    </source>
</reference>
<proteinExistence type="predicted"/>